<dbReference type="Gene3D" id="1.20.58.340">
    <property type="entry name" value="Magnesium transport protein CorA, transmembrane region"/>
    <property type="match status" value="1"/>
</dbReference>
<keyword evidence="3 5" id="KW-1133">Transmembrane helix</keyword>
<evidence type="ECO:0000313" key="6">
    <source>
        <dbReference type="EMBL" id="KAL2289252.1"/>
    </source>
</evidence>
<organism evidence="6 7">
    <name type="scientific">Diaporthe vaccinii</name>
    <dbReference type="NCBI Taxonomy" id="105482"/>
    <lineage>
        <taxon>Eukaryota</taxon>
        <taxon>Fungi</taxon>
        <taxon>Dikarya</taxon>
        <taxon>Ascomycota</taxon>
        <taxon>Pezizomycotina</taxon>
        <taxon>Sordariomycetes</taxon>
        <taxon>Sordariomycetidae</taxon>
        <taxon>Diaporthales</taxon>
        <taxon>Diaporthaceae</taxon>
        <taxon>Diaporthe</taxon>
        <taxon>Diaporthe eres species complex</taxon>
    </lineage>
</organism>
<dbReference type="PANTHER" id="PTHR46494:SF1">
    <property type="entry name" value="CORA FAMILY METAL ION TRANSPORTER (EUROFUNG)"/>
    <property type="match status" value="1"/>
</dbReference>
<feature type="transmembrane region" description="Helical" evidence="5">
    <location>
        <begin position="55"/>
        <end position="77"/>
    </location>
</feature>
<evidence type="ECO:0000256" key="2">
    <source>
        <dbReference type="ARBA" id="ARBA00022692"/>
    </source>
</evidence>
<comment type="caution">
    <text evidence="6">The sequence shown here is derived from an EMBL/GenBank/DDBJ whole genome shotgun (WGS) entry which is preliminary data.</text>
</comment>
<evidence type="ECO:0000256" key="3">
    <source>
        <dbReference type="ARBA" id="ARBA00022989"/>
    </source>
</evidence>
<dbReference type="InterPro" id="IPR045863">
    <property type="entry name" value="CorA_TM1_TM2"/>
</dbReference>
<dbReference type="Pfam" id="PF01544">
    <property type="entry name" value="CorA"/>
    <property type="match status" value="1"/>
</dbReference>
<dbReference type="EMBL" id="JBAWTH010000013">
    <property type="protein sequence ID" value="KAL2289252.1"/>
    <property type="molecule type" value="Genomic_DNA"/>
</dbReference>
<keyword evidence="2 5" id="KW-0812">Transmembrane</keyword>
<dbReference type="SUPFAM" id="SSF144083">
    <property type="entry name" value="Magnesium transport protein CorA, transmembrane region"/>
    <property type="match status" value="1"/>
</dbReference>
<name>A0ABR4F3I3_9PEZI</name>
<feature type="transmembrane region" description="Helical" evidence="5">
    <location>
        <begin position="97"/>
        <end position="117"/>
    </location>
</feature>
<evidence type="ECO:0000313" key="7">
    <source>
        <dbReference type="Proteomes" id="UP001600888"/>
    </source>
</evidence>
<evidence type="ECO:0000256" key="4">
    <source>
        <dbReference type="ARBA" id="ARBA00023136"/>
    </source>
</evidence>
<keyword evidence="7" id="KW-1185">Reference proteome</keyword>
<proteinExistence type="predicted"/>
<accession>A0ABR4F3I3</accession>
<protein>
    <submittedName>
        <fullName evidence="6">Uncharacterized protein</fullName>
    </submittedName>
</protein>
<sequence length="151" mass="16752">MEKSADRLQVEKVDTERLHGEVTQTHELLLGLLDLEQKAASLGEARVTTKQGQAVMLFTIVTIVFLPLSFFTSYFGQNVVEFTGDNKNPKASEVWKVGAPISVVVIVVALIIAFFIMSSWKRSRVAGAVRALMRRHRQRGAPQTDIPLSSL</sequence>
<dbReference type="InterPro" id="IPR002523">
    <property type="entry name" value="MgTranspt_CorA/ZnTranspt_ZntB"/>
</dbReference>
<gene>
    <name evidence="6" type="ORF">FJTKL_02269</name>
</gene>
<evidence type="ECO:0000256" key="5">
    <source>
        <dbReference type="SAM" id="Phobius"/>
    </source>
</evidence>
<comment type="subcellular location">
    <subcellularLocation>
        <location evidence="1">Cell membrane</location>
        <topology evidence="1">Multi-pass membrane protein</topology>
    </subcellularLocation>
</comment>
<dbReference type="Proteomes" id="UP001600888">
    <property type="component" value="Unassembled WGS sequence"/>
</dbReference>
<reference evidence="6 7" key="1">
    <citation type="submission" date="2024-03" db="EMBL/GenBank/DDBJ databases">
        <title>A high-quality draft genome sequence of Diaporthe vaccinii, a causative agent of upright dieback and viscid rot disease in cranberry plants.</title>
        <authorList>
            <person name="Sarrasin M."/>
            <person name="Lang B.F."/>
            <person name="Burger G."/>
        </authorList>
    </citation>
    <scope>NUCLEOTIDE SEQUENCE [LARGE SCALE GENOMIC DNA]</scope>
    <source>
        <strain evidence="6 7">IS7</strain>
    </source>
</reference>
<dbReference type="PANTHER" id="PTHR46494">
    <property type="entry name" value="CORA FAMILY METAL ION TRANSPORTER (EUROFUNG)"/>
    <property type="match status" value="1"/>
</dbReference>
<keyword evidence="4 5" id="KW-0472">Membrane</keyword>
<evidence type="ECO:0000256" key="1">
    <source>
        <dbReference type="ARBA" id="ARBA00004651"/>
    </source>
</evidence>